<sequence>MIATAVARVFSFLVKPAGRRPSLLWRMFWALFVYHIGKGPDGGAKLQAIVPYILAGYNEPHSVNLVHDGHTTNPSVSLNDLSPAAESLPTSAAALRNRRRRRRQRPQRQ</sequence>
<feature type="compositionally biased region" description="Polar residues" evidence="1">
    <location>
        <begin position="71"/>
        <end position="80"/>
    </location>
</feature>
<evidence type="ECO:0000256" key="1">
    <source>
        <dbReference type="SAM" id="MobiDB-lite"/>
    </source>
</evidence>
<dbReference type="AlphaFoldDB" id="A0A9Q9IM27"/>
<protein>
    <submittedName>
        <fullName evidence="2">Uncharacterized protein</fullName>
    </submittedName>
</protein>
<evidence type="ECO:0000313" key="3">
    <source>
        <dbReference type="Proteomes" id="UP001058003"/>
    </source>
</evidence>
<organism evidence="2 3">
    <name type="scientific">Dactylosporangium aurantiacum</name>
    <dbReference type="NCBI Taxonomy" id="35754"/>
    <lineage>
        <taxon>Bacteria</taxon>
        <taxon>Bacillati</taxon>
        <taxon>Actinomycetota</taxon>
        <taxon>Actinomycetes</taxon>
        <taxon>Micromonosporales</taxon>
        <taxon>Micromonosporaceae</taxon>
        <taxon>Dactylosporangium</taxon>
    </lineage>
</organism>
<proteinExistence type="predicted"/>
<dbReference type="Proteomes" id="UP001058003">
    <property type="component" value="Chromosome"/>
</dbReference>
<dbReference type="RefSeq" id="WP_260710314.1">
    <property type="nucleotide sequence ID" value="NZ_CP073767.1"/>
</dbReference>
<name>A0A9Q9IM27_9ACTN</name>
<evidence type="ECO:0000313" key="2">
    <source>
        <dbReference type="EMBL" id="UWZ55819.1"/>
    </source>
</evidence>
<accession>A0A9Q9IM27</accession>
<gene>
    <name evidence="2" type="ORF">Daura_06350</name>
</gene>
<feature type="region of interest" description="Disordered" evidence="1">
    <location>
        <begin position="68"/>
        <end position="109"/>
    </location>
</feature>
<reference evidence="2" key="1">
    <citation type="submission" date="2021-04" db="EMBL/GenBank/DDBJ databases">
        <title>Dactylosporangium aurantiacum NRRL B-8018 full assembly.</title>
        <authorList>
            <person name="Hartkoorn R.C."/>
            <person name="Beaudoing E."/>
            <person name="Hot D."/>
        </authorList>
    </citation>
    <scope>NUCLEOTIDE SEQUENCE</scope>
    <source>
        <strain evidence="2">NRRL B-8018</strain>
    </source>
</reference>
<dbReference type="KEGG" id="daur:Daura_06350"/>
<dbReference type="EMBL" id="CP073767">
    <property type="protein sequence ID" value="UWZ55819.1"/>
    <property type="molecule type" value="Genomic_DNA"/>
</dbReference>
<keyword evidence="3" id="KW-1185">Reference proteome</keyword>
<feature type="compositionally biased region" description="Basic residues" evidence="1">
    <location>
        <begin position="96"/>
        <end position="109"/>
    </location>
</feature>